<comment type="caution">
    <text evidence="1">The sequence shown here is derived from an EMBL/GenBank/DDBJ whole genome shotgun (WGS) entry which is preliminary data.</text>
</comment>
<proteinExistence type="predicted"/>
<organism evidence="1 2">
    <name type="scientific">Olpidium bornovanus</name>
    <dbReference type="NCBI Taxonomy" id="278681"/>
    <lineage>
        <taxon>Eukaryota</taxon>
        <taxon>Fungi</taxon>
        <taxon>Fungi incertae sedis</taxon>
        <taxon>Olpidiomycota</taxon>
        <taxon>Olpidiomycotina</taxon>
        <taxon>Olpidiomycetes</taxon>
        <taxon>Olpidiales</taxon>
        <taxon>Olpidiaceae</taxon>
        <taxon>Olpidium</taxon>
    </lineage>
</organism>
<keyword evidence="2" id="KW-1185">Reference proteome</keyword>
<gene>
    <name evidence="1" type="ORF">BJ554DRAFT_2837</name>
</gene>
<protein>
    <submittedName>
        <fullName evidence="1">Uncharacterized protein</fullName>
    </submittedName>
</protein>
<dbReference type="EMBL" id="JAEFCI010010456">
    <property type="protein sequence ID" value="KAG5457207.1"/>
    <property type="molecule type" value="Genomic_DNA"/>
</dbReference>
<dbReference type="PANTHER" id="PTHR11439">
    <property type="entry name" value="GAG-POL-RELATED RETROTRANSPOSON"/>
    <property type="match status" value="1"/>
</dbReference>
<evidence type="ECO:0000313" key="2">
    <source>
        <dbReference type="Proteomes" id="UP000673691"/>
    </source>
</evidence>
<reference evidence="1 2" key="1">
    <citation type="journal article" name="Sci. Rep.">
        <title>Genome-scale phylogenetic analyses confirm Olpidium as the closest living zoosporic fungus to the non-flagellated, terrestrial fungi.</title>
        <authorList>
            <person name="Chang Y."/>
            <person name="Rochon D."/>
            <person name="Sekimoto S."/>
            <person name="Wang Y."/>
            <person name="Chovatia M."/>
            <person name="Sandor L."/>
            <person name="Salamov A."/>
            <person name="Grigoriev I.V."/>
            <person name="Stajich J.E."/>
            <person name="Spatafora J.W."/>
        </authorList>
    </citation>
    <scope>NUCLEOTIDE SEQUENCE [LARGE SCALE GENOMIC DNA]</scope>
    <source>
        <strain evidence="1">S191</strain>
    </source>
</reference>
<name>A0A8H8DGM8_9FUNG</name>
<evidence type="ECO:0000313" key="1">
    <source>
        <dbReference type="EMBL" id="KAG5457207.1"/>
    </source>
</evidence>
<dbReference type="OrthoDB" id="3344688at2759"/>
<accession>A0A8H8DGM8</accession>
<sequence>MGIVFEERHGNTDTSPLAVYSDSDWAGCRETRASTSGFVTQYNGGCVSWRSSRQRCVATSSSEAEFVAGSAAAQEAQWLRSILRYINPTAVTQATTLFIDNTGAAELANDTKTSRRSKHIDIKYHHLRRCVADRIIRIARVNSASNLADLCTKPLDKVNFIGIREGLGRPIVDHAGFHYLLVQLQAFVAAEDLAAAVGLPPDKLQLVGQDGPLADTFLYRLPKVTEWERFSNPSLGALLRPEDLVRTIRDVPGVEWAALRKEEREGEERAPDFGAATLRKGALTERWRKRILPT</sequence>
<dbReference type="Proteomes" id="UP000673691">
    <property type="component" value="Unassembled WGS sequence"/>
</dbReference>
<dbReference type="AlphaFoldDB" id="A0A8H8DGM8"/>
<dbReference type="PANTHER" id="PTHR11439:SF467">
    <property type="entry name" value="INTEGRASE CATALYTIC DOMAIN-CONTAINING PROTEIN"/>
    <property type="match status" value="1"/>
</dbReference>
<dbReference type="CDD" id="cd09272">
    <property type="entry name" value="RNase_HI_RT_Ty1"/>
    <property type="match status" value="1"/>
</dbReference>